<dbReference type="EMBL" id="MN740249">
    <property type="protein sequence ID" value="QHT95978.1"/>
    <property type="molecule type" value="Genomic_DNA"/>
</dbReference>
<dbReference type="AlphaFoldDB" id="A0A6C0IRZ2"/>
<reference evidence="1" key="1">
    <citation type="journal article" date="2020" name="Nature">
        <title>Giant virus diversity and host interactions through global metagenomics.</title>
        <authorList>
            <person name="Schulz F."/>
            <person name="Roux S."/>
            <person name="Paez-Espino D."/>
            <person name="Jungbluth S."/>
            <person name="Walsh D.A."/>
            <person name="Denef V.J."/>
            <person name="McMahon K.D."/>
            <person name="Konstantinidis K.T."/>
            <person name="Eloe-Fadrosh E.A."/>
            <person name="Kyrpides N.C."/>
            <person name="Woyke T."/>
        </authorList>
    </citation>
    <scope>NUCLEOTIDE SEQUENCE</scope>
    <source>
        <strain evidence="1">GVMAG-M-3300024301-20</strain>
    </source>
</reference>
<proteinExistence type="predicted"/>
<accession>A0A6C0IRZ2</accession>
<protein>
    <submittedName>
        <fullName evidence="1">Uncharacterized protein</fullName>
    </submittedName>
</protein>
<evidence type="ECO:0000313" key="1">
    <source>
        <dbReference type="EMBL" id="QHT95978.1"/>
    </source>
</evidence>
<name>A0A6C0IRZ2_9ZZZZ</name>
<sequence length="205" mass="24190">MEQEIDASILDLDLDTNWIDEFNKLDNEYKSYYKEELSFVKIHSIYVNSENEIEKLIEEKLLLKVAGFVSKNDVLGIIKKNMVSNNTKYKLLSILKFNIDLDPYYLKQFLRYTKTTDSSKKGDLVNIGNQFLYSNKNIDDIIFEKSISMFHDINDLIFIYYFDSKKEDGKNDNSSNNKFCRTNNSSTKKVFIYSTTNKKTKRKYT</sequence>
<organism evidence="1">
    <name type="scientific">viral metagenome</name>
    <dbReference type="NCBI Taxonomy" id="1070528"/>
    <lineage>
        <taxon>unclassified sequences</taxon>
        <taxon>metagenomes</taxon>
        <taxon>organismal metagenomes</taxon>
    </lineage>
</organism>